<dbReference type="PANTHER" id="PTHR11926:SF774">
    <property type="entry name" value="UDP-GLYCOSYLTRANSFERASE 85A1-RELATED"/>
    <property type="match status" value="1"/>
</dbReference>
<dbReference type="GO" id="GO:0080043">
    <property type="term" value="F:quercetin 3-O-glucosyltransferase activity"/>
    <property type="evidence" value="ECO:0007669"/>
    <property type="project" value="TreeGrafter"/>
</dbReference>
<evidence type="ECO:0000256" key="1">
    <source>
        <dbReference type="ARBA" id="ARBA00009995"/>
    </source>
</evidence>
<dbReference type="CDD" id="cd03784">
    <property type="entry name" value="GT1_Gtf-like"/>
    <property type="match status" value="1"/>
</dbReference>
<dbReference type="InterPro" id="IPR002213">
    <property type="entry name" value="UDP_glucos_trans"/>
</dbReference>
<dbReference type="GO" id="GO:0080044">
    <property type="term" value="F:quercetin 7-O-glucosyltransferase activity"/>
    <property type="evidence" value="ECO:0007669"/>
    <property type="project" value="TreeGrafter"/>
</dbReference>
<dbReference type="SUPFAM" id="SSF53756">
    <property type="entry name" value="UDP-Glycosyltransferase/glycogen phosphorylase"/>
    <property type="match status" value="1"/>
</dbReference>
<dbReference type="Pfam" id="PF00201">
    <property type="entry name" value="UDPGT"/>
    <property type="match status" value="1"/>
</dbReference>
<keyword evidence="4" id="KW-1185">Reference proteome</keyword>
<evidence type="ECO:0000256" key="2">
    <source>
        <dbReference type="ARBA" id="ARBA00022679"/>
    </source>
</evidence>
<dbReference type="FunFam" id="3.40.50.2000:FF:000138">
    <property type="entry name" value="Glycosyltransferase"/>
    <property type="match status" value="1"/>
</dbReference>
<protein>
    <submittedName>
        <fullName evidence="3">Uncharacterized protein</fullName>
    </submittedName>
</protein>
<proteinExistence type="inferred from homology"/>
<dbReference type="Gene3D" id="3.40.50.2000">
    <property type="entry name" value="Glycogen Phosphorylase B"/>
    <property type="match status" value="2"/>
</dbReference>
<dbReference type="EMBL" id="OU503049">
    <property type="protein sequence ID" value="CAI9776613.1"/>
    <property type="molecule type" value="Genomic_DNA"/>
</dbReference>
<name>A0AAD1ZVX1_9LAMI</name>
<dbReference type="PANTHER" id="PTHR11926">
    <property type="entry name" value="GLUCOSYL/GLUCURONOSYL TRANSFERASES"/>
    <property type="match status" value="1"/>
</dbReference>
<evidence type="ECO:0000313" key="4">
    <source>
        <dbReference type="Proteomes" id="UP000834106"/>
    </source>
</evidence>
<comment type="similarity">
    <text evidence="1">Belongs to the UDP-glycosyltransferase family.</text>
</comment>
<gene>
    <name evidence="3" type="ORF">FPE_LOCUS24043</name>
</gene>
<evidence type="ECO:0000313" key="3">
    <source>
        <dbReference type="EMBL" id="CAI9776613.1"/>
    </source>
</evidence>
<keyword evidence="2" id="KW-0808">Transferase</keyword>
<organism evidence="3 4">
    <name type="scientific">Fraxinus pennsylvanica</name>
    <dbReference type="NCBI Taxonomy" id="56036"/>
    <lineage>
        <taxon>Eukaryota</taxon>
        <taxon>Viridiplantae</taxon>
        <taxon>Streptophyta</taxon>
        <taxon>Embryophyta</taxon>
        <taxon>Tracheophyta</taxon>
        <taxon>Spermatophyta</taxon>
        <taxon>Magnoliopsida</taxon>
        <taxon>eudicotyledons</taxon>
        <taxon>Gunneridae</taxon>
        <taxon>Pentapetalae</taxon>
        <taxon>asterids</taxon>
        <taxon>lamiids</taxon>
        <taxon>Lamiales</taxon>
        <taxon>Oleaceae</taxon>
        <taxon>Oleeae</taxon>
        <taxon>Fraxinus</taxon>
    </lineage>
</organism>
<sequence length="483" mass="54666">MSSVAVVATTICFATIFPRAFMASKRTEPITSRHVVVVPYPGRGHVNAMMNLCKMLSAASPNHNLKLLITFVITEEWLELIGSEEKPPNVSFATIPNVLPSELGRVADKVGFVGATQTKMEEPFEKLLDRLQSPVHIIVADTFLNWSIEVGNRRNIPVASYWTMPSSVFSSFYYFDLVVQNGHFPFELSERGEERIDYIPGISSIRLADLPSLYREKDQRLLHLALQVFPNVSKAQYLLFTSIFELEPQVINALKQEFLYPIYSLGPMVPYFNPEKTSRYTTSQNDPQYLQWLSSQPPNSVLYVSLGSFLTVSSAQMDEIAGGLEESGVRYLWVAREDTARFKEKCNSRGMIIPWCEQLKVLCHSSVGGFWTHCGWNSTMEGIFAGQPMLTLPIQMDQTTISKFIVEDWKTGWDVKTEAGGGDLLRREEIAKLVKRFMDLESKERREMIPRARELQEICYRAIAEGGSSKMNLDAFLDNIAGH</sequence>
<accession>A0AAD1ZVX1</accession>
<reference evidence="3" key="1">
    <citation type="submission" date="2023-05" db="EMBL/GenBank/DDBJ databases">
        <authorList>
            <person name="Huff M."/>
        </authorList>
    </citation>
    <scope>NUCLEOTIDE SEQUENCE</scope>
</reference>
<dbReference type="Proteomes" id="UP000834106">
    <property type="component" value="Chromosome 14"/>
</dbReference>
<dbReference type="AlphaFoldDB" id="A0AAD1ZVX1"/>